<evidence type="ECO:0000313" key="3">
    <source>
        <dbReference type="Proteomes" id="UP000323439"/>
    </source>
</evidence>
<reference evidence="2 3" key="1">
    <citation type="submission" date="2016-10" db="EMBL/GenBank/DDBJ databases">
        <authorList>
            <person name="Varghese N."/>
            <person name="Submissions S."/>
        </authorList>
    </citation>
    <scope>NUCLEOTIDE SEQUENCE [LARGE SCALE GENOMIC DNA]</scope>
    <source>
        <strain evidence="2 3">DSM 16643</strain>
    </source>
</reference>
<feature type="transmembrane region" description="Helical" evidence="1">
    <location>
        <begin position="16"/>
        <end position="33"/>
    </location>
</feature>
<gene>
    <name evidence="2" type="ORF">SAMN02910315_00040</name>
</gene>
<feature type="transmembrane region" description="Helical" evidence="1">
    <location>
        <begin position="160"/>
        <end position="178"/>
    </location>
</feature>
<keyword evidence="3" id="KW-1185">Reference proteome</keyword>
<sequence length="491" mass="56049">MNLESVKTSFLGNKKYLLIYLISIAVFTFSMLGTKNYQYRGFEEISIPILIIIGIICIIYSFYREMNPEKVALILILVFGLMMVFLAPPMTHPDEVNHYTRAEALSEGEFFPQSDQGFYENDYFLRLNEAKRGLTIFDNHHVTDPITSHKSYINANTSPFYSYIASALGILLAKCLNLTSVFAMFFARLANLLVFAGGAYWAIKKSPAFKIGLTVLATMPLTISQASSVSYDAFILTLTMIILCCFIKMYKDNVENKYLAIFFISILLISLIKPPYVLFALLMLVIPKENYSKNRKYSIIGIVLVFIATLFSFGDFITPLLGSNVQTAVETSNVSSSGQISYLINNPMVIIHVIKESIALSPSIFIFDLNIFHYADFKGLKFFNICYFIFFLAYSIFYRFDINFSKINRAILSAIFILIFFGIYFILYIIWTPIGSYTILGVQARYFIPITALLPMIINYSKKSMAEYKYLITFVILFLSGLILLTITHYY</sequence>
<feature type="transmembrane region" description="Helical" evidence="1">
    <location>
        <begin position="410"/>
        <end position="431"/>
    </location>
</feature>
<feature type="transmembrane region" description="Helical" evidence="1">
    <location>
        <begin position="70"/>
        <end position="87"/>
    </location>
</feature>
<feature type="transmembrane region" description="Helical" evidence="1">
    <location>
        <begin position="45"/>
        <end position="63"/>
    </location>
</feature>
<proteinExistence type="predicted"/>
<evidence type="ECO:0000256" key="1">
    <source>
        <dbReference type="SAM" id="Phobius"/>
    </source>
</evidence>
<feature type="transmembrane region" description="Helical" evidence="1">
    <location>
        <begin position="262"/>
        <end position="285"/>
    </location>
</feature>
<dbReference type="Pfam" id="PF09913">
    <property type="entry name" value="DUF2142"/>
    <property type="match status" value="1"/>
</dbReference>
<feature type="transmembrane region" description="Helical" evidence="1">
    <location>
        <begin position="470"/>
        <end position="490"/>
    </location>
</feature>
<feature type="transmembrane region" description="Helical" evidence="1">
    <location>
        <begin position="185"/>
        <end position="203"/>
    </location>
</feature>
<dbReference type="InterPro" id="IPR018674">
    <property type="entry name" value="DUF2142_membrane"/>
</dbReference>
<evidence type="ECO:0000313" key="2">
    <source>
        <dbReference type="EMBL" id="SDA37092.1"/>
    </source>
</evidence>
<accession>A0A1G5UTZ2</accession>
<keyword evidence="1" id="KW-0812">Transmembrane</keyword>
<feature type="transmembrane region" description="Helical" evidence="1">
    <location>
        <begin position="233"/>
        <end position="250"/>
    </location>
</feature>
<keyword evidence="1" id="KW-0472">Membrane</keyword>
<keyword evidence="1" id="KW-1133">Transmembrane helix</keyword>
<feature type="transmembrane region" description="Helical" evidence="1">
    <location>
        <begin position="297"/>
        <end position="317"/>
    </location>
</feature>
<dbReference type="EMBL" id="FMXB01000001">
    <property type="protein sequence ID" value="SDA37092.1"/>
    <property type="molecule type" value="Genomic_DNA"/>
</dbReference>
<dbReference type="AlphaFoldDB" id="A0A1G5UTZ2"/>
<dbReference type="Proteomes" id="UP000323439">
    <property type="component" value="Unassembled WGS sequence"/>
</dbReference>
<name>A0A1G5UTZ2_9EURY</name>
<protein>
    <submittedName>
        <fullName evidence="2">Uncharacterized membrane protein</fullName>
    </submittedName>
</protein>
<feature type="transmembrane region" description="Helical" evidence="1">
    <location>
        <begin position="382"/>
        <end position="398"/>
    </location>
</feature>
<organism evidence="2 3">
    <name type="scientific">Methanobrevibacter millerae</name>
    <dbReference type="NCBI Taxonomy" id="230361"/>
    <lineage>
        <taxon>Archaea</taxon>
        <taxon>Methanobacteriati</taxon>
        <taxon>Methanobacteriota</taxon>
        <taxon>Methanomada group</taxon>
        <taxon>Methanobacteria</taxon>
        <taxon>Methanobacteriales</taxon>
        <taxon>Methanobacteriaceae</taxon>
        <taxon>Methanobrevibacter</taxon>
    </lineage>
</organism>
<feature type="transmembrane region" description="Helical" evidence="1">
    <location>
        <begin position="437"/>
        <end position="458"/>
    </location>
</feature>